<evidence type="ECO:0000313" key="4">
    <source>
        <dbReference type="EMBL" id="BCJ67199.1"/>
    </source>
</evidence>
<proteinExistence type="predicted"/>
<feature type="compositionally biased region" description="Low complexity" evidence="1">
    <location>
        <begin position="178"/>
        <end position="221"/>
    </location>
</feature>
<evidence type="ECO:0000256" key="1">
    <source>
        <dbReference type="SAM" id="MobiDB-lite"/>
    </source>
</evidence>
<sequence>MTGPATDPHPCATCGTPSTRPTCDTCPAGDEPVLVRPYVDRPADRSGAPEPDDSMTMTWEFPAAAVPAVGPPPGARDGGTDRRRPGGVTGEPAGTGTAGGGLAGRLARLRTRDRLVLIGTAIAVVVAAPIALARTGGPETPDTQPVADGAPGWAPATATDGRTGEPSALPDPVRSAGPRTTSAAPASRSERSASPGPSATPGGASPTAAAPTSPATPFAAPRSGRIVGTSGLCVDNMRDNTNHGNPITMAPCNGTGAQHWSFQDDGAVQMHRMCMGPAGNGASSPVQLRRCGRGDRPAWQFRSDGSVVHVASRLCLHDRSGAGGPVAPNGAPQLTITRCTGATGQRWSFR</sequence>
<dbReference type="PROSITE" id="PS50231">
    <property type="entry name" value="RICIN_B_LECTIN"/>
    <property type="match status" value="1"/>
</dbReference>
<dbReference type="EMBL" id="AP023359">
    <property type="protein sequence ID" value="BCJ67199.1"/>
    <property type="molecule type" value="Genomic_DNA"/>
</dbReference>
<organism evidence="4 5">
    <name type="scientific">Polymorphospora rubra</name>
    <dbReference type="NCBI Taxonomy" id="338584"/>
    <lineage>
        <taxon>Bacteria</taxon>
        <taxon>Bacillati</taxon>
        <taxon>Actinomycetota</taxon>
        <taxon>Actinomycetes</taxon>
        <taxon>Micromonosporales</taxon>
        <taxon>Micromonosporaceae</taxon>
        <taxon>Polymorphospora</taxon>
    </lineage>
</organism>
<feature type="region of interest" description="Disordered" evidence="1">
    <location>
        <begin position="136"/>
        <end position="225"/>
    </location>
</feature>
<evidence type="ECO:0000256" key="2">
    <source>
        <dbReference type="SAM" id="Phobius"/>
    </source>
</evidence>
<reference evidence="4" key="1">
    <citation type="submission" date="2020-08" db="EMBL/GenBank/DDBJ databases">
        <title>Whole genome shotgun sequence of Polymorphospora rubra NBRC 101157.</title>
        <authorList>
            <person name="Komaki H."/>
            <person name="Tamura T."/>
        </authorList>
    </citation>
    <scope>NUCLEOTIDE SEQUENCE</scope>
    <source>
        <strain evidence="4">NBRC 101157</strain>
    </source>
</reference>
<dbReference type="KEGG" id="pry:Prubr_42200"/>
<dbReference type="SUPFAM" id="SSF50370">
    <property type="entry name" value="Ricin B-like lectins"/>
    <property type="match status" value="1"/>
</dbReference>
<dbReference type="Gene3D" id="2.80.10.50">
    <property type="match status" value="1"/>
</dbReference>
<name>A0A810N4T6_9ACTN</name>
<dbReference type="InterPro" id="IPR000772">
    <property type="entry name" value="Ricin_B_lectin"/>
</dbReference>
<dbReference type="SMART" id="SM00458">
    <property type="entry name" value="RICIN"/>
    <property type="match status" value="1"/>
</dbReference>
<accession>A0A810N4T6</accession>
<gene>
    <name evidence="4" type="ORF">Prubr_42200</name>
</gene>
<dbReference type="AlphaFoldDB" id="A0A810N4T6"/>
<dbReference type="InterPro" id="IPR035992">
    <property type="entry name" value="Ricin_B-like_lectins"/>
</dbReference>
<keyword evidence="2" id="KW-0472">Membrane</keyword>
<feature type="domain" description="Ricin B lectin" evidence="3">
    <location>
        <begin position="221"/>
        <end position="350"/>
    </location>
</feature>
<keyword evidence="2" id="KW-0812">Transmembrane</keyword>
<keyword evidence="5" id="KW-1185">Reference proteome</keyword>
<dbReference type="RefSeq" id="WP_212816557.1">
    <property type="nucleotide sequence ID" value="NZ_AP023359.1"/>
</dbReference>
<evidence type="ECO:0000313" key="5">
    <source>
        <dbReference type="Proteomes" id="UP000680866"/>
    </source>
</evidence>
<feature type="transmembrane region" description="Helical" evidence="2">
    <location>
        <begin position="115"/>
        <end position="133"/>
    </location>
</feature>
<dbReference type="Pfam" id="PF00652">
    <property type="entry name" value="Ricin_B_lectin"/>
    <property type="match status" value="1"/>
</dbReference>
<dbReference type="Proteomes" id="UP000680866">
    <property type="component" value="Chromosome"/>
</dbReference>
<keyword evidence="2" id="KW-1133">Transmembrane helix</keyword>
<protein>
    <recommendedName>
        <fullName evidence="3">Ricin B lectin domain-containing protein</fullName>
    </recommendedName>
</protein>
<feature type="region of interest" description="Disordered" evidence="1">
    <location>
        <begin position="1"/>
        <end position="102"/>
    </location>
</feature>
<evidence type="ECO:0000259" key="3">
    <source>
        <dbReference type="SMART" id="SM00458"/>
    </source>
</evidence>